<name>A0ABT3E7F5_9LACO</name>
<evidence type="ECO:0008006" key="3">
    <source>
        <dbReference type="Google" id="ProtNLM"/>
    </source>
</evidence>
<accession>A0ABT3E7F5</accession>
<evidence type="ECO:0000313" key="1">
    <source>
        <dbReference type="EMBL" id="MCW0953863.1"/>
    </source>
</evidence>
<sequence length="131" mass="15180">MMNSTLSEDDIRLFFKQDYHDQGMAKWQGFRLSEHTEAVSQYMASEKEQQNAQYRPEMTPLEISQILAKAWQKKLFIQIQLSAQTTEGQIKPIQAGKIQGFTDDDTLVLNQQEIPINSIRWCALIEKSQTI</sequence>
<dbReference type="EMBL" id="JAOZFE010000013">
    <property type="protein sequence ID" value="MCW0953863.1"/>
    <property type="molecule type" value="Genomic_DNA"/>
</dbReference>
<comment type="caution">
    <text evidence="1">The sequence shown here is derived from an EMBL/GenBank/DDBJ whole genome shotgun (WGS) entry which is preliminary data.</text>
</comment>
<gene>
    <name evidence="1" type="ORF">OIT44_07345</name>
</gene>
<organism evidence="1 2">
    <name type="scientific">Weissella ceti</name>
    <dbReference type="NCBI Taxonomy" id="759620"/>
    <lineage>
        <taxon>Bacteria</taxon>
        <taxon>Bacillati</taxon>
        <taxon>Bacillota</taxon>
        <taxon>Bacilli</taxon>
        <taxon>Lactobacillales</taxon>
        <taxon>Lactobacillaceae</taxon>
        <taxon>Weissella</taxon>
    </lineage>
</organism>
<reference evidence="1 2" key="1">
    <citation type="submission" date="2022-10" db="EMBL/GenBank/DDBJ databases">
        <title>Weissella fermenti sp. nov., isolated from fermented cabbage.</title>
        <authorList>
            <person name="Lee J.K."/>
            <person name="Baek J.H."/>
            <person name="Choi D.G."/>
            <person name="Kim J.M."/>
            <person name="Jeon C.O."/>
        </authorList>
    </citation>
    <scope>NUCLEOTIDE SEQUENCE [LARGE SCALE GENOMIC DNA]</scope>
    <source>
        <strain evidence="1 2">KACC 18534</strain>
    </source>
</reference>
<evidence type="ECO:0000313" key="2">
    <source>
        <dbReference type="Proteomes" id="UP001526225"/>
    </source>
</evidence>
<protein>
    <recommendedName>
        <fullName evidence="3">DNA-directed RNA polymerase beta subunit</fullName>
    </recommendedName>
</protein>
<proteinExistence type="predicted"/>
<keyword evidence="2" id="KW-1185">Reference proteome</keyword>
<dbReference type="Proteomes" id="UP001526225">
    <property type="component" value="Unassembled WGS sequence"/>
</dbReference>
<dbReference type="RefSeq" id="WP_213409501.1">
    <property type="nucleotide sequence ID" value="NZ_CP074441.1"/>
</dbReference>